<dbReference type="AlphaFoldDB" id="A0A5N6BSV7"/>
<dbReference type="PANTHER" id="PTHR42753">
    <property type="entry name" value="MITOCHONDRIAL RIBOSOME PROTEIN L39/PROLYL-TRNA LIGASE FAMILY MEMBER"/>
    <property type="match status" value="1"/>
</dbReference>
<evidence type="ECO:0000256" key="12">
    <source>
        <dbReference type="HAMAP-Rule" id="MF_01569"/>
    </source>
</evidence>
<evidence type="ECO:0000256" key="9">
    <source>
        <dbReference type="ARBA" id="ARBA00047671"/>
    </source>
</evidence>
<dbReference type="SUPFAM" id="SSF55826">
    <property type="entry name" value="YbaK/ProRS associated domain"/>
    <property type="match status" value="1"/>
</dbReference>
<dbReference type="InterPro" id="IPR004154">
    <property type="entry name" value="Anticodon-bd"/>
</dbReference>
<dbReference type="HAMAP" id="MF_01569">
    <property type="entry name" value="Pro_tRNA_synth_type1"/>
    <property type="match status" value="1"/>
</dbReference>
<comment type="caution">
    <text evidence="14">The sequence shown here is derived from an EMBL/GenBank/DDBJ whole genome shotgun (WGS) entry which is preliminary data.</text>
</comment>
<evidence type="ECO:0000256" key="1">
    <source>
        <dbReference type="ARBA" id="ARBA00004496"/>
    </source>
</evidence>
<dbReference type="Pfam" id="PF03129">
    <property type="entry name" value="HGTP_anticodon"/>
    <property type="match status" value="1"/>
</dbReference>
<keyword evidence="5 12" id="KW-0547">Nucleotide-binding</keyword>
<dbReference type="InterPro" id="IPR023717">
    <property type="entry name" value="Pro-tRNA-Synthase_IIa_type1"/>
</dbReference>
<dbReference type="FunFam" id="3.30.930.10:FF:000065">
    <property type="entry name" value="Proline--tRNA ligase"/>
    <property type="match status" value="1"/>
</dbReference>
<dbReference type="InterPro" id="IPR036754">
    <property type="entry name" value="YbaK/aa-tRNA-synt-asso_dom_sf"/>
</dbReference>
<keyword evidence="7 12" id="KW-0648">Protein biosynthesis</keyword>
<dbReference type="Gene3D" id="3.30.930.10">
    <property type="entry name" value="Bira Bifunctional Protein, Domain 2"/>
    <property type="match status" value="2"/>
</dbReference>
<evidence type="ECO:0000256" key="6">
    <source>
        <dbReference type="ARBA" id="ARBA00022840"/>
    </source>
</evidence>
<dbReference type="GO" id="GO:0006433">
    <property type="term" value="P:prolyl-tRNA aminoacylation"/>
    <property type="evidence" value="ECO:0007669"/>
    <property type="project" value="UniProtKB-UniRule"/>
</dbReference>
<dbReference type="PRINTS" id="PR01046">
    <property type="entry name" value="TRNASYNTHPRO"/>
</dbReference>
<dbReference type="GO" id="GO:0005829">
    <property type="term" value="C:cytosol"/>
    <property type="evidence" value="ECO:0007669"/>
    <property type="project" value="TreeGrafter"/>
</dbReference>
<dbReference type="NCBIfam" id="NF006625">
    <property type="entry name" value="PRK09194.1"/>
    <property type="match status" value="1"/>
</dbReference>
<name>A0A5N6BSV7_9ACTN</name>
<feature type="domain" description="Aminoacyl-transfer RNA synthetases class-II family profile" evidence="13">
    <location>
        <begin position="31"/>
        <end position="475"/>
    </location>
</feature>
<comment type="subunit">
    <text evidence="2 12">Homodimer.</text>
</comment>
<reference evidence="14 15" key="1">
    <citation type="submission" date="2019-10" db="EMBL/GenBank/DDBJ databases">
        <title>Nonomuraea sp. nov., isolated from Phyllanthus amarus.</title>
        <authorList>
            <person name="Klykleung N."/>
            <person name="Tanasupawat S."/>
        </authorList>
    </citation>
    <scope>NUCLEOTIDE SEQUENCE [LARGE SCALE GENOMIC DNA]</scope>
    <source>
        <strain evidence="14 15">CR1-09</strain>
    </source>
</reference>
<dbReference type="Pfam" id="PF00587">
    <property type="entry name" value="tRNA-synt_2b"/>
    <property type="match status" value="1"/>
</dbReference>
<organism evidence="14 15">
    <name type="scientific">Microbispora catharanthi</name>
    <dbReference type="NCBI Taxonomy" id="1712871"/>
    <lineage>
        <taxon>Bacteria</taxon>
        <taxon>Bacillati</taxon>
        <taxon>Actinomycetota</taxon>
        <taxon>Actinomycetes</taxon>
        <taxon>Streptosporangiales</taxon>
        <taxon>Streptosporangiaceae</taxon>
        <taxon>Microbispora</taxon>
    </lineage>
</organism>
<dbReference type="GO" id="GO:0002161">
    <property type="term" value="F:aminoacyl-tRNA deacylase activity"/>
    <property type="evidence" value="ECO:0007669"/>
    <property type="project" value="InterPro"/>
</dbReference>
<comment type="function">
    <text evidence="10 12">Catalyzes the attachment of proline to tRNA(Pro) in a two-step reaction: proline is first activated by ATP to form Pro-AMP and then transferred to the acceptor end of tRNA(Pro). As ProRS can inadvertently accommodate and process non-cognate amino acids such as alanine and cysteine, to avoid such errors it has two additional distinct editing activities against alanine. One activity is designated as 'pretransfer' editing and involves the tRNA(Pro)-independent hydrolysis of activated Ala-AMP. The other activity is designated 'posttransfer' editing and involves deacylation of mischarged Ala-tRNA(Pro). The misacylated Cys-tRNA(Pro) is not edited by ProRS.</text>
</comment>
<dbReference type="CDD" id="cd00779">
    <property type="entry name" value="ProRS_core_prok"/>
    <property type="match status" value="1"/>
</dbReference>
<evidence type="ECO:0000256" key="7">
    <source>
        <dbReference type="ARBA" id="ARBA00022917"/>
    </source>
</evidence>
<sequence>MSTLFLRTLREDPADAEVPSHKLLVRAGYIRRVAPGIYSWLPLGKIVLENVARVVREEMDRMGAQEVLFPALLPRDFYEPTGRWTEYGDTLFRLKDRKGADYLLGPTHEEMFTDMVKGEYSSYKDYPVTLYQIQTKYRDEARPRAGILRGREFVMKDSYSFDLDDDGLKRSYEMHREAYIRIFERLGIDYRICFAMSGAMGGSASEEFLAPCPTGEDTFVACHNCGYAANAEAVVTPAPPAVTATQPPMQVLDTPDTPTIESLVSYVNERHSLGITAADTLKNLVVKVRTPGSDEIKTVIIGVPGDREVDFKRLEAALSPGVPEIFEAEDFARHPGLVRGYIGPQVLRDLGITYLVDPRVVDGSAWVTGANEPGRHAAHVVAGRDFQPDGTIEAAEVRAGDSCPRCAHPLSIDRGIEIGHIFQLGRKYADAAQLDALGPDGKPIRITMGSYGVGVSRAVAVLAEQRHDELGLVWPREVAPADVHIVGTGKENQIEVASTLAETLEARGLRVLVDDRPGVSPGVKFKDSELLGLPTVLIVGRGLANGVVELRDRVTGTKEEIPLDEAVERVLAACRA</sequence>
<dbReference type="InterPro" id="IPR045864">
    <property type="entry name" value="aa-tRNA-synth_II/BPL/LPL"/>
</dbReference>
<dbReference type="EC" id="6.1.1.15" evidence="12"/>
<dbReference type="Gene3D" id="3.90.960.10">
    <property type="entry name" value="YbaK/aminoacyl-tRNA synthetase-associated domain"/>
    <property type="match status" value="1"/>
</dbReference>
<accession>A0A5N6BSV7</accession>
<keyword evidence="6 12" id="KW-0067">ATP-binding</keyword>
<dbReference type="InterPro" id="IPR006195">
    <property type="entry name" value="aa-tRNA-synth_II"/>
</dbReference>
<evidence type="ECO:0000313" key="15">
    <source>
        <dbReference type="Proteomes" id="UP000313066"/>
    </source>
</evidence>
<keyword evidence="8 12" id="KW-0030">Aminoacyl-tRNA synthetase</keyword>
<dbReference type="GO" id="GO:0004827">
    <property type="term" value="F:proline-tRNA ligase activity"/>
    <property type="evidence" value="ECO:0007669"/>
    <property type="project" value="UniProtKB-UniRule"/>
</dbReference>
<dbReference type="InterPro" id="IPR050062">
    <property type="entry name" value="Pro-tRNA_synthetase"/>
</dbReference>
<dbReference type="InterPro" id="IPR002316">
    <property type="entry name" value="Pro-tRNA-ligase_IIa"/>
</dbReference>
<dbReference type="InterPro" id="IPR044140">
    <property type="entry name" value="ProRS_anticodon_short"/>
</dbReference>
<dbReference type="SUPFAM" id="SSF55681">
    <property type="entry name" value="Class II aaRS and biotin synthetases"/>
    <property type="match status" value="1"/>
</dbReference>
<dbReference type="InterPro" id="IPR004500">
    <property type="entry name" value="Pro-tRNA-synth_IIa_bac-type"/>
</dbReference>
<dbReference type="CDD" id="cd00861">
    <property type="entry name" value="ProRS_anticodon_short"/>
    <property type="match status" value="1"/>
</dbReference>
<evidence type="ECO:0000256" key="5">
    <source>
        <dbReference type="ARBA" id="ARBA00022741"/>
    </source>
</evidence>
<dbReference type="PANTHER" id="PTHR42753:SF2">
    <property type="entry name" value="PROLINE--TRNA LIGASE"/>
    <property type="match status" value="1"/>
</dbReference>
<dbReference type="PROSITE" id="PS50862">
    <property type="entry name" value="AA_TRNA_LIGASE_II"/>
    <property type="match status" value="1"/>
</dbReference>
<proteinExistence type="inferred from homology"/>
<dbReference type="InterPro" id="IPR033730">
    <property type="entry name" value="ProRS_core_prok"/>
</dbReference>
<comment type="domain">
    <text evidence="12">Consists of three domains: the N-terminal catalytic domain, the editing domain and the C-terminal anticodon-binding domain.</text>
</comment>
<evidence type="ECO:0000256" key="8">
    <source>
        <dbReference type="ARBA" id="ARBA00023146"/>
    </source>
</evidence>
<gene>
    <name evidence="12" type="primary">proS</name>
    <name evidence="14" type="ORF">FH610_020055</name>
</gene>
<protein>
    <recommendedName>
        <fullName evidence="12">Proline--tRNA ligase</fullName>
        <ecNumber evidence="12">6.1.1.15</ecNumber>
    </recommendedName>
    <alternativeName>
        <fullName evidence="12">Prolyl-tRNA synthetase</fullName>
        <shortName evidence="12">ProRS</shortName>
    </alternativeName>
</protein>
<dbReference type="FunFam" id="3.30.930.10:FF:000066">
    <property type="entry name" value="Proline--tRNA ligase"/>
    <property type="match status" value="1"/>
</dbReference>
<comment type="similarity">
    <text evidence="11 12">Belongs to the class-II aminoacyl-tRNA synthetase family. ProS type 1 subfamily.</text>
</comment>
<evidence type="ECO:0000256" key="4">
    <source>
        <dbReference type="ARBA" id="ARBA00022598"/>
    </source>
</evidence>
<evidence type="ECO:0000256" key="10">
    <source>
        <dbReference type="ARBA" id="ARBA00053664"/>
    </source>
</evidence>
<keyword evidence="4 12" id="KW-0436">Ligase</keyword>
<dbReference type="InterPro" id="IPR002314">
    <property type="entry name" value="aa-tRNA-synt_IIb"/>
</dbReference>
<comment type="catalytic activity">
    <reaction evidence="9 12">
        <text>tRNA(Pro) + L-proline + ATP = L-prolyl-tRNA(Pro) + AMP + diphosphate</text>
        <dbReference type="Rhea" id="RHEA:14305"/>
        <dbReference type="Rhea" id="RHEA-COMP:9700"/>
        <dbReference type="Rhea" id="RHEA-COMP:9702"/>
        <dbReference type="ChEBI" id="CHEBI:30616"/>
        <dbReference type="ChEBI" id="CHEBI:33019"/>
        <dbReference type="ChEBI" id="CHEBI:60039"/>
        <dbReference type="ChEBI" id="CHEBI:78442"/>
        <dbReference type="ChEBI" id="CHEBI:78532"/>
        <dbReference type="ChEBI" id="CHEBI:456215"/>
        <dbReference type="EC" id="6.1.1.15"/>
    </reaction>
</comment>
<dbReference type="InterPro" id="IPR007214">
    <property type="entry name" value="YbaK/aa-tRNA-synth-assoc-dom"/>
</dbReference>
<dbReference type="SUPFAM" id="SSF52954">
    <property type="entry name" value="Class II aaRS ABD-related"/>
    <property type="match status" value="1"/>
</dbReference>
<keyword evidence="15" id="KW-1185">Reference proteome</keyword>
<evidence type="ECO:0000256" key="11">
    <source>
        <dbReference type="ARBA" id="ARBA00060755"/>
    </source>
</evidence>
<dbReference type="Pfam" id="PF04073">
    <property type="entry name" value="tRNA_edit"/>
    <property type="match status" value="1"/>
</dbReference>
<dbReference type="NCBIfam" id="TIGR00409">
    <property type="entry name" value="proS_fam_II"/>
    <property type="match status" value="1"/>
</dbReference>
<evidence type="ECO:0000256" key="2">
    <source>
        <dbReference type="ARBA" id="ARBA00011738"/>
    </source>
</evidence>
<evidence type="ECO:0000256" key="3">
    <source>
        <dbReference type="ARBA" id="ARBA00022490"/>
    </source>
</evidence>
<dbReference type="InterPro" id="IPR036621">
    <property type="entry name" value="Anticodon-bd_dom_sf"/>
</dbReference>
<evidence type="ECO:0000259" key="13">
    <source>
        <dbReference type="PROSITE" id="PS50862"/>
    </source>
</evidence>
<dbReference type="Gene3D" id="3.40.50.800">
    <property type="entry name" value="Anticodon-binding domain"/>
    <property type="match status" value="1"/>
</dbReference>
<dbReference type="Proteomes" id="UP000313066">
    <property type="component" value="Unassembled WGS sequence"/>
</dbReference>
<evidence type="ECO:0000313" key="14">
    <source>
        <dbReference type="EMBL" id="KAB8183555.1"/>
    </source>
</evidence>
<dbReference type="GO" id="GO:0005524">
    <property type="term" value="F:ATP binding"/>
    <property type="evidence" value="ECO:0007669"/>
    <property type="project" value="UniProtKB-UniRule"/>
</dbReference>
<comment type="subcellular location">
    <subcellularLocation>
        <location evidence="1 12">Cytoplasm</location>
    </subcellularLocation>
</comment>
<dbReference type="EMBL" id="VDMA02000010">
    <property type="protein sequence ID" value="KAB8183555.1"/>
    <property type="molecule type" value="Genomic_DNA"/>
</dbReference>
<keyword evidence="3 12" id="KW-0963">Cytoplasm</keyword>